<keyword evidence="4 6" id="KW-0732">Signal</keyword>
<dbReference type="AlphaFoldDB" id="A0A916ZAX7"/>
<feature type="chain" id="PRO_5039434813" description="Aldouronate transport system substrate-binding protein" evidence="6">
    <location>
        <begin position="28"/>
        <end position="593"/>
    </location>
</feature>
<name>A0A916ZAX7_9BACL</name>
<comment type="subcellular location">
    <subcellularLocation>
        <location evidence="1">Cell envelope</location>
    </subcellularLocation>
</comment>
<keyword evidence="3" id="KW-0813">Transport</keyword>
<evidence type="ECO:0000256" key="5">
    <source>
        <dbReference type="SAM" id="MobiDB-lite"/>
    </source>
</evidence>
<feature type="region of interest" description="Disordered" evidence="5">
    <location>
        <begin position="29"/>
        <end position="71"/>
    </location>
</feature>
<evidence type="ECO:0000313" key="7">
    <source>
        <dbReference type="EMBL" id="GGD85038.1"/>
    </source>
</evidence>
<dbReference type="PROSITE" id="PS51257">
    <property type="entry name" value="PROKAR_LIPOPROTEIN"/>
    <property type="match status" value="1"/>
</dbReference>
<feature type="compositionally biased region" description="Basic and acidic residues" evidence="5">
    <location>
        <begin position="55"/>
        <end position="66"/>
    </location>
</feature>
<dbReference type="EMBL" id="BMHP01000003">
    <property type="protein sequence ID" value="GGD85038.1"/>
    <property type="molecule type" value="Genomic_DNA"/>
</dbReference>
<dbReference type="Gene3D" id="3.40.190.10">
    <property type="entry name" value="Periplasmic binding protein-like II"/>
    <property type="match status" value="3"/>
</dbReference>
<sequence>MNKRIRIKTVGLAAMAFMLVMMLAACSGSNGEGGQAPNKQKNESGVNETAGSTKEGAESGPRDPLAKFDPPIQVTTVKSLDDGAMKFPAGESIDNNLWTQGLDQELGVKLKVDWLVPDNQYEQKLNVTIASDDLPDITLVNAVQLKQLVDNEMVEDLTDVYESYKSDLTNQIMTADGGIGLKQATFDGKLLAIPAMNGALDSAPVLWVRKDWLDKAGLQPPKTMDDLMNVAKAFTENDPDGNGQKDTYGLGLQKELFGGQYVLNGYFNGYHVVTGMPGNLLWNKDSSGKLILGYVQAEAKTALGKLAEMYKAGYIEKDFAVKDGGKVSESVVSEKIGMFYGQHWNAFSPLPDAVKKNPQADWRPYAIPSIDDKITAENVLGVSNFYVVRKGAKNPEAAVKILNYFLNKQNPMSENYDPRYHNGPNYPEESHSEYKYSPITVFHPQQNILIHNGIVEFGKTKDAKSLSAWNQGNDNDLKQFTENFAGEGGEGKAGGVKTENFPGWVWVGPFGAYSVINEYVEKGQIVQPAFYGAPTPTMTAKQSTLEKLVLENYTKFIMGVTPIEQFDKFVQNWNSLGGADITEEVNGWAADQK</sequence>
<proteinExistence type="inferred from homology"/>
<dbReference type="InterPro" id="IPR050490">
    <property type="entry name" value="Bact_solute-bd_prot1"/>
</dbReference>
<comment type="caution">
    <text evidence="7">The sequence shown here is derived from an EMBL/GenBank/DDBJ whole genome shotgun (WGS) entry which is preliminary data.</text>
</comment>
<evidence type="ECO:0000256" key="1">
    <source>
        <dbReference type="ARBA" id="ARBA00004196"/>
    </source>
</evidence>
<comment type="similarity">
    <text evidence="2">Belongs to the bacterial solute-binding protein 1 family.</text>
</comment>
<dbReference type="PANTHER" id="PTHR43649:SF31">
    <property type="entry name" value="SN-GLYCEROL-3-PHOSPHATE-BINDING PERIPLASMIC PROTEIN UGPB"/>
    <property type="match status" value="1"/>
</dbReference>
<dbReference type="PANTHER" id="PTHR43649">
    <property type="entry name" value="ARABINOSE-BINDING PROTEIN-RELATED"/>
    <property type="match status" value="1"/>
</dbReference>
<reference evidence="7" key="1">
    <citation type="journal article" date="2014" name="Int. J. Syst. Evol. Microbiol.">
        <title>Complete genome sequence of Corynebacterium casei LMG S-19264T (=DSM 44701T), isolated from a smear-ripened cheese.</title>
        <authorList>
            <consortium name="US DOE Joint Genome Institute (JGI-PGF)"/>
            <person name="Walter F."/>
            <person name="Albersmeier A."/>
            <person name="Kalinowski J."/>
            <person name="Ruckert C."/>
        </authorList>
    </citation>
    <scope>NUCLEOTIDE SEQUENCE</scope>
    <source>
        <strain evidence="7">CGMCC 1.15178</strain>
    </source>
</reference>
<reference evidence="7" key="2">
    <citation type="submission" date="2020-09" db="EMBL/GenBank/DDBJ databases">
        <authorList>
            <person name="Sun Q."/>
            <person name="Zhou Y."/>
        </authorList>
    </citation>
    <scope>NUCLEOTIDE SEQUENCE</scope>
    <source>
        <strain evidence="7">CGMCC 1.15178</strain>
    </source>
</reference>
<dbReference type="GO" id="GO:0030313">
    <property type="term" value="C:cell envelope"/>
    <property type="evidence" value="ECO:0007669"/>
    <property type="project" value="UniProtKB-SubCell"/>
</dbReference>
<accession>A0A916ZAX7</accession>
<evidence type="ECO:0000256" key="2">
    <source>
        <dbReference type="ARBA" id="ARBA00008520"/>
    </source>
</evidence>
<dbReference type="Pfam" id="PF01547">
    <property type="entry name" value="SBP_bac_1"/>
    <property type="match status" value="1"/>
</dbReference>
<evidence type="ECO:0008006" key="9">
    <source>
        <dbReference type="Google" id="ProtNLM"/>
    </source>
</evidence>
<gene>
    <name evidence="7" type="ORF">GCM10010911_49300</name>
</gene>
<feature type="signal peptide" evidence="6">
    <location>
        <begin position="1"/>
        <end position="27"/>
    </location>
</feature>
<evidence type="ECO:0000256" key="3">
    <source>
        <dbReference type="ARBA" id="ARBA00022448"/>
    </source>
</evidence>
<dbReference type="InterPro" id="IPR006059">
    <property type="entry name" value="SBP"/>
</dbReference>
<dbReference type="CDD" id="cd13580">
    <property type="entry name" value="PBP2_AlgQ_like_1"/>
    <property type="match status" value="1"/>
</dbReference>
<dbReference type="Proteomes" id="UP000612456">
    <property type="component" value="Unassembled WGS sequence"/>
</dbReference>
<keyword evidence="8" id="KW-1185">Reference proteome</keyword>
<evidence type="ECO:0000313" key="8">
    <source>
        <dbReference type="Proteomes" id="UP000612456"/>
    </source>
</evidence>
<evidence type="ECO:0000256" key="4">
    <source>
        <dbReference type="ARBA" id="ARBA00022729"/>
    </source>
</evidence>
<protein>
    <recommendedName>
        <fullName evidence="9">Aldouronate transport system substrate-binding protein</fullName>
    </recommendedName>
</protein>
<evidence type="ECO:0000256" key="6">
    <source>
        <dbReference type="SAM" id="SignalP"/>
    </source>
</evidence>
<dbReference type="SUPFAM" id="SSF53850">
    <property type="entry name" value="Periplasmic binding protein-like II"/>
    <property type="match status" value="1"/>
</dbReference>
<dbReference type="RefSeq" id="WP_188995919.1">
    <property type="nucleotide sequence ID" value="NZ_BMHP01000003.1"/>
</dbReference>
<feature type="compositionally biased region" description="Polar residues" evidence="5">
    <location>
        <begin position="37"/>
        <end position="52"/>
    </location>
</feature>
<organism evidence="7 8">
    <name type="scientific">Paenibacillus nasutitermitis</name>
    <dbReference type="NCBI Taxonomy" id="1652958"/>
    <lineage>
        <taxon>Bacteria</taxon>
        <taxon>Bacillati</taxon>
        <taxon>Bacillota</taxon>
        <taxon>Bacilli</taxon>
        <taxon>Bacillales</taxon>
        <taxon>Paenibacillaceae</taxon>
        <taxon>Paenibacillus</taxon>
    </lineage>
</organism>